<organism evidence="1 2">
    <name type="scientific">Robertmurraya siralis</name>
    <dbReference type="NCBI Taxonomy" id="77777"/>
    <lineage>
        <taxon>Bacteria</taxon>
        <taxon>Bacillati</taxon>
        <taxon>Bacillota</taxon>
        <taxon>Bacilli</taxon>
        <taxon>Bacillales</taxon>
        <taxon>Bacillaceae</taxon>
        <taxon>Robertmurraya</taxon>
    </lineage>
</organism>
<proteinExistence type="predicted"/>
<accession>A0A919WJB2</accession>
<dbReference type="Proteomes" id="UP000682111">
    <property type="component" value="Unassembled WGS sequence"/>
</dbReference>
<sequence>MSEIVSREKSLEILLERLIMMVGKSNERAEHLHKRVLQLERILLEEPSQGEKEQKTFIS</sequence>
<comment type="caution">
    <text evidence="1">The sequence shown here is derived from an EMBL/GenBank/DDBJ whole genome shotgun (WGS) entry which is preliminary data.</text>
</comment>
<name>A0A919WJB2_9BACI</name>
<keyword evidence="2" id="KW-1185">Reference proteome</keyword>
<evidence type="ECO:0000313" key="2">
    <source>
        <dbReference type="Proteomes" id="UP000682111"/>
    </source>
</evidence>
<dbReference type="RefSeq" id="WP_095311997.1">
    <property type="nucleotide sequence ID" value="NZ_BORC01000005.1"/>
</dbReference>
<reference evidence="1" key="1">
    <citation type="submission" date="2021-03" db="EMBL/GenBank/DDBJ databases">
        <title>Antimicrobial resistance genes in bacteria isolated from Japanese honey, and their potential for conferring macrolide and lincosamide resistance in the American foulbrood pathogen Paenibacillus larvae.</title>
        <authorList>
            <person name="Okamoto M."/>
            <person name="Kumagai M."/>
            <person name="Kanamori H."/>
            <person name="Takamatsu D."/>
        </authorList>
    </citation>
    <scope>NUCLEOTIDE SEQUENCE</scope>
    <source>
        <strain evidence="1">J27TS8</strain>
    </source>
</reference>
<dbReference type="AlphaFoldDB" id="A0A919WJB2"/>
<dbReference type="EMBL" id="BORC01000005">
    <property type="protein sequence ID" value="GIN63010.1"/>
    <property type="molecule type" value="Genomic_DNA"/>
</dbReference>
<protein>
    <submittedName>
        <fullName evidence="1">Uncharacterized protein</fullName>
    </submittedName>
</protein>
<evidence type="ECO:0000313" key="1">
    <source>
        <dbReference type="EMBL" id="GIN63010.1"/>
    </source>
</evidence>
<gene>
    <name evidence="1" type="ORF">J27TS8_30030</name>
</gene>